<keyword evidence="1" id="KW-0732">Signal</keyword>
<feature type="chain" id="PRO_5042578346" evidence="1">
    <location>
        <begin position="16"/>
        <end position="189"/>
    </location>
</feature>
<accession>A0AAJ4LTN6</accession>
<sequence>MAATLLILTSGSAVAGSKTVNLENVSTMKVYWDSPDSGGDIKIKVYDSGCGDKSIGSEYITKNNGAVFEFIPWGDDRTLTYSSKNFDCIDLNDGDRNDDITVTYEKSYQKYYPLVGWKTIPSKFRLEYAPGGTDNKDLIYIEKGNYRNAKISCVHDKDGVDGTDDKYIYPVVENGTIKLMISESKNSLC</sequence>
<dbReference type="EMBL" id="CP065217">
    <property type="protein sequence ID" value="QPL52930.1"/>
    <property type="molecule type" value="Genomic_DNA"/>
</dbReference>
<proteinExistence type="predicted"/>
<reference evidence="2 3" key="1">
    <citation type="submission" date="2020-11" db="EMBL/GenBank/DDBJ databases">
        <title>Complete and Circularized Genome Assembly of a human isolate of Vibrio navarrensis biotype pommerensis with MiSeq and MinION Sequence Data.</title>
        <authorList>
            <person name="Schwartz K."/>
            <person name="Borowiak M."/>
            <person name="Deneke C."/>
            <person name="Balau V."/>
            <person name="Metelmann C."/>
            <person name="Strauch E."/>
        </authorList>
    </citation>
    <scope>NUCLEOTIDE SEQUENCE [LARGE SCALE GENOMIC DNA]</scope>
    <source>
        <strain evidence="2 3">20-VB00237</strain>
    </source>
</reference>
<protein>
    <submittedName>
        <fullName evidence="2">Uncharacterized protein</fullName>
    </submittedName>
</protein>
<organism evidence="2 3">
    <name type="scientific">Vibrio navarrensis</name>
    <dbReference type="NCBI Taxonomy" id="29495"/>
    <lineage>
        <taxon>Bacteria</taxon>
        <taxon>Pseudomonadati</taxon>
        <taxon>Pseudomonadota</taxon>
        <taxon>Gammaproteobacteria</taxon>
        <taxon>Vibrionales</taxon>
        <taxon>Vibrionaceae</taxon>
        <taxon>Vibrio</taxon>
    </lineage>
</organism>
<evidence type="ECO:0000313" key="2">
    <source>
        <dbReference type="EMBL" id="QPL52930.1"/>
    </source>
</evidence>
<feature type="signal peptide" evidence="1">
    <location>
        <begin position="1"/>
        <end position="15"/>
    </location>
</feature>
<gene>
    <name evidence="2" type="ORF">I3X05_13110</name>
</gene>
<evidence type="ECO:0000313" key="3">
    <source>
        <dbReference type="Proteomes" id="UP000594435"/>
    </source>
</evidence>
<dbReference type="AlphaFoldDB" id="A0AAJ4LTN6"/>
<name>A0AAJ4LTN6_9VIBR</name>
<dbReference type="RefSeq" id="WP_337970767.1">
    <property type="nucleotide sequence ID" value="NZ_CP065217.1"/>
</dbReference>
<evidence type="ECO:0000256" key="1">
    <source>
        <dbReference type="SAM" id="SignalP"/>
    </source>
</evidence>
<dbReference type="Proteomes" id="UP000594435">
    <property type="component" value="Chromosome 1"/>
</dbReference>